<dbReference type="AlphaFoldDB" id="A0A931FLQ6"/>
<keyword evidence="1" id="KW-0812">Transmembrane</keyword>
<dbReference type="EMBL" id="JADQDP010000003">
    <property type="protein sequence ID" value="MBF9143130.1"/>
    <property type="molecule type" value="Genomic_DNA"/>
</dbReference>
<organism evidence="2 3">
    <name type="scientific">Hymenobacter properus</name>
    <dbReference type="NCBI Taxonomy" id="2791026"/>
    <lineage>
        <taxon>Bacteria</taxon>
        <taxon>Pseudomonadati</taxon>
        <taxon>Bacteroidota</taxon>
        <taxon>Cytophagia</taxon>
        <taxon>Cytophagales</taxon>
        <taxon>Hymenobacteraceae</taxon>
        <taxon>Hymenobacter</taxon>
    </lineage>
</organism>
<comment type="caution">
    <text evidence="2">The sequence shown here is derived from an EMBL/GenBank/DDBJ whole genome shotgun (WGS) entry which is preliminary data.</text>
</comment>
<name>A0A931FLQ6_9BACT</name>
<feature type="transmembrane region" description="Helical" evidence="1">
    <location>
        <begin position="39"/>
        <end position="59"/>
    </location>
</feature>
<keyword evidence="1" id="KW-0472">Membrane</keyword>
<evidence type="ECO:0000313" key="2">
    <source>
        <dbReference type="EMBL" id="MBF9143130.1"/>
    </source>
</evidence>
<dbReference type="Proteomes" id="UP000645610">
    <property type="component" value="Unassembled WGS sequence"/>
</dbReference>
<sequence>MPAKTAFSLRPVFWLLFYFGLLPWAGTRCLDWLSRPSDWLLGCGLLGLLLLAAGVVLSLRQASRALWRY</sequence>
<dbReference type="RefSeq" id="WP_196287446.1">
    <property type="nucleotide sequence ID" value="NZ_JADQDP010000003.1"/>
</dbReference>
<keyword evidence="3" id="KW-1185">Reference proteome</keyword>
<evidence type="ECO:0000313" key="3">
    <source>
        <dbReference type="Proteomes" id="UP000645610"/>
    </source>
</evidence>
<evidence type="ECO:0000256" key="1">
    <source>
        <dbReference type="SAM" id="Phobius"/>
    </source>
</evidence>
<keyword evidence="1" id="KW-1133">Transmembrane helix</keyword>
<accession>A0A931FLQ6</accession>
<gene>
    <name evidence="2" type="ORF">I2I01_15890</name>
</gene>
<protein>
    <submittedName>
        <fullName evidence="2">Uncharacterized protein</fullName>
    </submittedName>
</protein>
<reference evidence="2 3" key="1">
    <citation type="submission" date="2020-11" db="EMBL/GenBank/DDBJ databases">
        <authorList>
            <person name="Kim M.K."/>
        </authorList>
    </citation>
    <scope>NUCLEOTIDE SEQUENCE [LARGE SCALE GENOMIC DNA]</scope>
    <source>
        <strain evidence="2 3">BT439</strain>
    </source>
</reference>
<proteinExistence type="predicted"/>